<reference evidence="1 2" key="1">
    <citation type="submission" date="2019-03" db="EMBL/GenBank/DDBJ databases">
        <title>First draft genome of Liparis tanakae, snailfish: a comprehensive survey of snailfish specific genes.</title>
        <authorList>
            <person name="Kim W."/>
            <person name="Song I."/>
            <person name="Jeong J.-H."/>
            <person name="Kim D."/>
            <person name="Kim S."/>
            <person name="Ryu S."/>
            <person name="Song J.Y."/>
            <person name="Lee S.K."/>
        </authorList>
    </citation>
    <scope>NUCLEOTIDE SEQUENCE [LARGE SCALE GENOMIC DNA]</scope>
    <source>
        <tissue evidence="1">Muscle</tissue>
    </source>
</reference>
<dbReference type="AlphaFoldDB" id="A0A4Z2FBQ9"/>
<evidence type="ECO:0000313" key="2">
    <source>
        <dbReference type="Proteomes" id="UP000314294"/>
    </source>
</evidence>
<organism evidence="1 2">
    <name type="scientific">Liparis tanakae</name>
    <name type="common">Tanaka's snailfish</name>
    <dbReference type="NCBI Taxonomy" id="230148"/>
    <lineage>
        <taxon>Eukaryota</taxon>
        <taxon>Metazoa</taxon>
        <taxon>Chordata</taxon>
        <taxon>Craniata</taxon>
        <taxon>Vertebrata</taxon>
        <taxon>Euteleostomi</taxon>
        <taxon>Actinopterygii</taxon>
        <taxon>Neopterygii</taxon>
        <taxon>Teleostei</taxon>
        <taxon>Neoteleostei</taxon>
        <taxon>Acanthomorphata</taxon>
        <taxon>Eupercaria</taxon>
        <taxon>Perciformes</taxon>
        <taxon>Cottioidei</taxon>
        <taxon>Cottales</taxon>
        <taxon>Liparidae</taxon>
        <taxon>Liparis</taxon>
    </lineage>
</organism>
<protein>
    <submittedName>
        <fullName evidence="1">Uncharacterized protein</fullName>
    </submittedName>
</protein>
<keyword evidence="2" id="KW-1185">Reference proteome</keyword>
<dbReference type="EMBL" id="SRLO01001357">
    <property type="protein sequence ID" value="TNN38607.1"/>
    <property type="molecule type" value="Genomic_DNA"/>
</dbReference>
<accession>A0A4Z2FBQ9</accession>
<evidence type="ECO:0000313" key="1">
    <source>
        <dbReference type="EMBL" id="TNN38607.1"/>
    </source>
</evidence>
<name>A0A4Z2FBQ9_9TELE</name>
<proteinExistence type="predicted"/>
<comment type="caution">
    <text evidence="1">The sequence shown here is derived from an EMBL/GenBank/DDBJ whole genome shotgun (WGS) entry which is preliminary data.</text>
</comment>
<dbReference type="Proteomes" id="UP000314294">
    <property type="component" value="Unassembled WGS sequence"/>
</dbReference>
<sequence length="70" mass="7719">MLSFPAATFFLWTENKHFGETDLCLRQCLSCDTTPPPQARVQAVHLAHSPHQYVVTSSSSSRLLDATPSS</sequence>
<gene>
    <name evidence="1" type="ORF">EYF80_051218</name>
</gene>